<feature type="region of interest" description="Disordered" evidence="1">
    <location>
        <begin position="1"/>
        <end position="30"/>
    </location>
</feature>
<name>A0A381YBZ3_9ZZZZ</name>
<dbReference type="AntiFam" id="ANF00012">
    <property type="entry name" value="tRNA translation"/>
</dbReference>
<evidence type="ECO:0000256" key="1">
    <source>
        <dbReference type="SAM" id="MobiDB-lite"/>
    </source>
</evidence>
<protein>
    <submittedName>
        <fullName evidence="2">Uncharacterized protein</fullName>
    </submittedName>
</protein>
<dbReference type="AlphaFoldDB" id="A0A381YBZ3"/>
<feature type="compositionally biased region" description="Basic and acidic residues" evidence="1">
    <location>
        <begin position="1"/>
        <end position="12"/>
    </location>
</feature>
<proteinExistence type="predicted"/>
<sequence length="30" mass="3307">KTGGAEEDRTPDLRIANATLSQLSYRPSMK</sequence>
<gene>
    <name evidence="2" type="ORF">METZ01_LOCUS126976</name>
</gene>
<dbReference type="EMBL" id="UINC01017785">
    <property type="protein sequence ID" value="SVA74122.1"/>
    <property type="molecule type" value="Genomic_DNA"/>
</dbReference>
<feature type="compositionally biased region" description="Polar residues" evidence="1">
    <location>
        <begin position="18"/>
        <end position="30"/>
    </location>
</feature>
<evidence type="ECO:0000313" key="2">
    <source>
        <dbReference type="EMBL" id="SVA74122.1"/>
    </source>
</evidence>
<organism evidence="2">
    <name type="scientific">marine metagenome</name>
    <dbReference type="NCBI Taxonomy" id="408172"/>
    <lineage>
        <taxon>unclassified sequences</taxon>
        <taxon>metagenomes</taxon>
        <taxon>ecological metagenomes</taxon>
    </lineage>
</organism>
<reference evidence="2" key="1">
    <citation type="submission" date="2018-05" db="EMBL/GenBank/DDBJ databases">
        <authorList>
            <person name="Lanie J.A."/>
            <person name="Ng W.-L."/>
            <person name="Kazmierczak K.M."/>
            <person name="Andrzejewski T.M."/>
            <person name="Davidsen T.M."/>
            <person name="Wayne K.J."/>
            <person name="Tettelin H."/>
            <person name="Glass J.I."/>
            <person name="Rusch D."/>
            <person name="Podicherti R."/>
            <person name="Tsui H.-C.T."/>
            <person name="Winkler M.E."/>
        </authorList>
    </citation>
    <scope>NUCLEOTIDE SEQUENCE</scope>
</reference>
<accession>A0A381YBZ3</accession>
<feature type="non-terminal residue" evidence="2">
    <location>
        <position position="1"/>
    </location>
</feature>